<keyword evidence="3" id="KW-0540">Nuclease</keyword>
<dbReference type="PANTHER" id="PTHR37984:SF5">
    <property type="entry name" value="PROTEIN NYNRIN-LIKE"/>
    <property type="match status" value="1"/>
</dbReference>
<evidence type="ECO:0000313" key="9">
    <source>
        <dbReference type="Proteomes" id="UP000765509"/>
    </source>
</evidence>
<evidence type="ECO:0000256" key="6">
    <source>
        <dbReference type="ARBA" id="ARBA00022918"/>
    </source>
</evidence>
<dbReference type="Proteomes" id="UP000765509">
    <property type="component" value="Unassembled WGS sequence"/>
</dbReference>
<keyword evidence="1" id="KW-0808">Transferase</keyword>
<evidence type="ECO:0000256" key="1">
    <source>
        <dbReference type="ARBA" id="ARBA00022679"/>
    </source>
</evidence>
<evidence type="ECO:0000256" key="4">
    <source>
        <dbReference type="ARBA" id="ARBA00022759"/>
    </source>
</evidence>
<dbReference type="GO" id="GO:0003964">
    <property type="term" value="F:RNA-directed DNA polymerase activity"/>
    <property type="evidence" value="ECO:0007669"/>
    <property type="project" value="UniProtKB-KW"/>
</dbReference>
<dbReference type="InterPro" id="IPR041373">
    <property type="entry name" value="RT_RNaseH"/>
</dbReference>
<organism evidence="8 9">
    <name type="scientific">Austropuccinia psidii MF-1</name>
    <dbReference type="NCBI Taxonomy" id="1389203"/>
    <lineage>
        <taxon>Eukaryota</taxon>
        <taxon>Fungi</taxon>
        <taxon>Dikarya</taxon>
        <taxon>Basidiomycota</taxon>
        <taxon>Pucciniomycotina</taxon>
        <taxon>Pucciniomycetes</taxon>
        <taxon>Pucciniales</taxon>
        <taxon>Sphaerophragmiaceae</taxon>
        <taxon>Austropuccinia</taxon>
    </lineage>
</organism>
<dbReference type="GO" id="GO:0004519">
    <property type="term" value="F:endonuclease activity"/>
    <property type="evidence" value="ECO:0007669"/>
    <property type="project" value="UniProtKB-KW"/>
</dbReference>
<gene>
    <name evidence="8" type="ORF">O181_058760</name>
</gene>
<dbReference type="GO" id="GO:0016787">
    <property type="term" value="F:hydrolase activity"/>
    <property type="evidence" value="ECO:0007669"/>
    <property type="project" value="UniProtKB-KW"/>
</dbReference>
<sequence>MDLPPSSYHDSLEEFRDEEENLEEIEPVMKVVPSIYHQYLDVFFKVKAEKPPPHHACDHHIELEESLPPVSHSGKHPIAFNSGNLIPADLNYEIHDKEPLGIFWDLKQWRAFLLFLASPFEVLTDHSSLQYFISSKVLICHQARWAEFLSEFHFSITPRPGRLATLPDDARIK</sequence>
<feature type="domain" description="Reverse transcriptase RNase H-like" evidence="7">
    <location>
        <begin position="73"/>
        <end position="152"/>
    </location>
</feature>
<keyword evidence="5" id="KW-0378">Hydrolase</keyword>
<dbReference type="InterPro" id="IPR043502">
    <property type="entry name" value="DNA/RNA_pol_sf"/>
</dbReference>
<protein>
    <recommendedName>
        <fullName evidence="7">Reverse transcriptase RNase H-like domain-containing protein</fullName>
    </recommendedName>
</protein>
<dbReference type="EMBL" id="AVOT02027059">
    <property type="protein sequence ID" value="MBW0519045.1"/>
    <property type="molecule type" value="Genomic_DNA"/>
</dbReference>
<dbReference type="InterPro" id="IPR050951">
    <property type="entry name" value="Retrovirus_Pol_polyprotein"/>
</dbReference>
<reference evidence="8" key="1">
    <citation type="submission" date="2021-03" db="EMBL/GenBank/DDBJ databases">
        <title>Draft genome sequence of rust myrtle Austropuccinia psidii MF-1, a brazilian biotype.</title>
        <authorList>
            <person name="Quecine M.C."/>
            <person name="Pachon D.M.R."/>
            <person name="Bonatelli M.L."/>
            <person name="Correr F.H."/>
            <person name="Franceschini L.M."/>
            <person name="Leite T.F."/>
            <person name="Margarido G.R.A."/>
            <person name="Almeida C.A."/>
            <person name="Ferrarezi J.A."/>
            <person name="Labate C.A."/>
        </authorList>
    </citation>
    <scope>NUCLEOTIDE SEQUENCE</scope>
    <source>
        <strain evidence="8">MF-1</strain>
    </source>
</reference>
<name>A0A9Q3EAB0_9BASI</name>
<evidence type="ECO:0000256" key="3">
    <source>
        <dbReference type="ARBA" id="ARBA00022722"/>
    </source>
</evidence>
<evidence type="ECO:0000259" key="7">
    <source>
        <dbReference type="Pfam" id="PF17917"/>
    </source>
</evidence>
<dbReference type="SUPFAM" id="SSF56672">
    <property type="entry name" value="DNA/RNA polymerases"/>
    <property type="match status" value="1"/>
</dbReference>
<dbReference type="CDD" id="cd09274">
    <property type="entry name" value="RNase_HI_RT_Ty3"/>
    <property type="match status" value="1"/>
</dbReference>
<keyword evidence="4" id="KW-0255">Endonuclease</keyword>
<evidence type="ECO:0000256" key="2">
    <source>
        <dbReference type="ARBA" id="ARBA00022695"/>
    </source>
</evidence>
<comment type="caution">
    <text evidence="8">The sequence shown here is derived from an EMBL/GenBank/DDBJ whole genome shotgun (WGS) entry which is preliminary data.</text>
</comment>
<dbReference type="PANTHER" id="PTHR37984">
    <property type="entry name" value="PROTEIN CBG26694"/>
    <property type="match status" value="1"/>
</dbReference>
<accession>A0A9Q3EAB0</accession>
<evidence type="ECO:0000256" key="5">
    <source>
        <dbReference type="ARBA" id="ARBA00022801"/>
    </source>
</evidence>
<keyword evidence="6" id="KW-0695">RNA-directed DNA polymerase</keyword>
<evidence type="ECO:0000313" key="8">
    <source>
        <dbReference type="EMBL" id="MBW0519045.1"/>
    </source>
</evidence>
<keyword evidence="2" id="KW-0548">Nucleotidyltransferase</keyword>
<dbReference type="AlphaFoldDB" id="A0A9Q3EAB0"/>
<keyword evidence="9" id="KW-1185">Reference proteome</keyword>
<dbReference type="Pfam" id="PF17917">
    <property type="entry name" value="RT_RNaseH"/>
    <property type="match status" value="1"/>
</dbReference>
<proteinExistence type="predicted"/>